<organism evidence="4 5">
    <name type="scientific">SAR86 cluster bacterium</name>
    <dbReference type="NCBI Taxonomy" id="2030880"/>
    <lineage>
        <taxon>Bacteria</taxon>
        <taxon>Pseudomonadati</taxon>
        <taxon>Pseudomonadota</taxon>
        <taxon>Gammaproteobacteria</taxon>
        <taxon>SAR86 cluster</taxon>
    </lineage>
</organism>
<feature type="chain" id="PRO_5032416054" evidence="3">
    <location>
        <begin position="24"/>
        <end position="179"/>
    </location>
</feature>
<dbReference type="InterPro" id="IPR005632">
    <property type="entry name" value="Chaperone_Skp"/>
</dbReference>
<dbReference type="Pfam" id="PF03938">
    <property type="entry name" value="OmpH"/>
    <property type="match status" value="1"/>
</dbReference>
<evidence type="ECO:0000313" key="5">
    <source>
        <dbReference type="Proteomes" id="UP000585327"/>
    </source>
</evidence>
<sequence length="179" mass="19417">MNNKLKINLIALTALMLSFPVFSADGVAVIDMRTAVLSTQAAQDAFKALEEDADYAANLEEARSIQAERQSMAENLQKDAETLSQAEIAEIQRDIQEKGKDLEFLAGKIQAAQEETAQRVFAENGPAMQKIIGELIAAKQISVLLAKNEALLFSDPAIDLTDDVTSMLDVQATETATTE</sequence>
<evidence type="ECO:0000256" key="2">
    <source>
        <dbReference type="ARBA" id="ARBA00022729"/>
    </source>
</evidence>
<dbReference type="PANTHER" id="PTHR35089:SF1">
    <property type="entry name" value="CHAPERONE PROTEIN SKP"/>
    <property type="match status" value="1"/>
</dbReference>
<dbReference type="GO" id="GO:0051082">
    <property type="term" value="F:unfolded protein binding"/>
    <property type="evidence" value="ECO:0007669"/>
    <property type="project" value="InterPro"/>
</dbReference>
<dbReference type="Proteomes" id="UP000585327">
    <property type="component" value="Unassembled WGS sequence"/>
</dbReference>
<dbReference type="PANTHER" id="PTHR35089">
    <property type="entry name" value="CHAPERONE PROTEIN SKP"/>
    <property type="match status" value="1"/>
</dbReference>
<dbReference type="GO" id="GO:0005829">
    <property type="term" value="C:cytosol"/>
    <property type="evidence" value="ECO:0007669"/>
    <property type="project" value="TreeGrafter"/>
</dbReference>
<accession>A0A838YUC1</accession>
<dbReference type="SMART" id="SM00935">
    <property type="entry name" value="OmpH"/>
    <property type="match status" value="1"/>
</dbReference>
<proteinExistence type="inferred from homology"/>
<dbReference type="SUPFAM" id="SSF111384">
    <property type="entry name" value="OmpH-like"/>
    <property type="match status" value="1"/>
</dbReference>
<comment type="similarity">
    <text evidence="1">Belongs to the Skp family.</text>
</comment>
<comment type="caution">
    <text evidence="4">The sequence shown here is derived from an EMBL/GenBank/DDBJ whole genome shotgun (WGS) entry which is preliminary data.</text>
</comment>
<protein>
    <submittedName>
        <fullName evidence="4">OmpH family outer membrane protein</fullName>
    </submittedName>
</protein>
<dbReference type="InterPro" id="IPR024930">
    <property type="entry name" value="Skp_dom_sf"/>
</dbReference>
<name>A0A838YUC1_9GAMM</name>
<evidence type="ECO:0000256" key="1">
    <source>
        <dbReference type="ARBA" id="ARBA00009091"/>
    </source>
</evidence>
<evidence type="ECO:0000313" key="4">
    <source>
        <dbReference type="EMBL" id="MBA4723649.1"/>
    </source>
</evidence>
<feature type="signal peptide" evidence="3">
    <location>
        <begin position="1"/>
        <end position="23"/>
    </location>
</feature>
<dbReference type="EMBL" id="JACETM010000001">
    <property type="protein sequence ID" value="MBA4723649.1"/>
    <property type="molecule type" value="Genomic_DNA"/>
</dbReference>
<dbReference type="Gene3D" id="3.30.910.20">
    <property type="entry name" value="Skp domain"/>
    <property type="match status" value="1"/>
</dbReference>
<keyword evidence="2 3" id="KW-0732">Signal</keyword>
<dbReference type="AlphaFoldDB" id="A0A838YUC1"/>
<gene>
    <name evidence="4" type="ORF">H2021_00375</name>
</gene>
<evidence type="ECO:0000256" key="3">
    <source>
        <dbReference type="SAM" id="SignalP"/>
    </source>
</evidence>
<dbReference type="GO" id="GO:0050821">
    <property type="term" value="P:protein stabilization"/>
    <property type="evidence" value="ECO:0007669"/>
    <property type="project" value="TreeGrafter"/>
</dbReference>
<reference evidence="4 5" key="1">
    <citation type="submission" date="2020-06" db="EMBL/GenBank/DDBJ databases">
        <title>Dysbiosis in marine aquaculture revealed through microbiome analysis: reverse ecology for environmental sustainability.</title>
        <authorList>
            <person name="Haro-Moreno J.M."/>
            <person name="Coutinho F.H."/>
            <person name="Zaragoza-Solas A."/>
            <person name="Picazo A."/>
            <person name="Almagro-Moreno S."/>
            <person name="Lopez-Perez M."/>
        </authorList>
    </citation>
    <scope>NUCLEOTIDE SEQUENCE [LARGE SCALE GENOMIC DNA]</scope>
    <source>
        <strain evidence="4">MCMED-G42</strain>
    </source>
</reference>